<keyword evidence="2" id="KW-1185">Reference proteome</keyword>
<accession>A0A117IXI8</accession>
<dbReference type="AlphaFoldDB" id="A0A117IXI8"/>
<evidence type="ECO:0000313" key="1">
    <source>
        <dbReference type="EMBL" id="KUH40025.1"/>
    </source>
</evidence>
<organism evidence="1 2">
    <name type="scientific">Streptomyces kanasensis</name>
    <dbReference type="NCBI Taxonomy" id="936756"/>
    <lineage>
        <taxon>Bacteria</taxon>
        <taxon>Bacillati</taxon>
        <taxon>Actinomycetota</taxon>
        <taxon>Actinomycetes</taxon>
        <taxon>Kitasatosporales</taxon>
        <taxon>Streptomycetaceae</taxon>
        <taxon>Streptomyces</taxon>
    </lineage>
</organism>
<dbReference type="EMBL" id="LNSV01000006">
    <property type="protein sequence ID" value="KUH40025.1"/>
    <property type="molecule type" value="Genomic_DNA"/>
</dbReference>
<name>A0A117IXI8_9ACTN</name>
<reference evidence="1 2" key="1">
    <citation type="submission" date="2015-11" db="EMBL/GenBank/DDBJ databases">
        <title>Genome-wide analysis reveals the secondary metabolome in Streptomyces kanasensis ZX01.</title>
        <authorList>
            <person name="Zhang G."/>
            <person name="Han L."/>
            <person name="Feng J."/>
            <person name="Zhang X."/>
        </authorList>
    </citation>
    <scope>NUCLEOTIDE SEQUENCE [LARGE SCALE GENOMIC DNA]</scope>
    <source>
        <strain evidence="1 2">ZX01</strain>
    </source>
</reference>
<dbReference type="Proteomes" id="UP000054011">
    <property type="component" value="Unassembled WGS sequence"/>
</dbReference>
<proteinExistence type="predicted"/>
<protein>
    <submittedName>
        <fullName evidence="1">Uncharacterized protein</fullName>
    </submittedName>
</protein>
<comment type="caution">
    <text evidence="1">The sequence shown here is derived from an EMBL/GenBank/DDBJ whole genome shotgun (WGS) entry which is preliminary data.</text>
</comment>
<sequence>MTCGCGASAAHLARDLLESARETPAPGGPDGLLEGHVWSPATLWEPAPAVTSVALAALADTIPPAARTWFLDLLQLTVAGEGTDPVSARRGLDLPERCRTITRQGLWSLYGEVVSGRCVGDAGTAFEILTVVEPDRARLRRVREAVPDLLPVCCRTGFCDGPPEPEPAASGAE</sequence>
<evidence type="ECO:0000313" key="2">
    <source>
        <dbReference type="Proteomes" id="UP000054011"/>
    </source>
</evidence>
<gene>
    <name evidence="1" type="ORF">ATE80_04380</name>
</gene>